<reference evidence="10" key="1">
    <citation type="submission" date="2025-08" db="UniProtKB">
        <authorList>
            <consortium name="RefSeq"/>
        </authorList>
    </citation>
    <scope>IDENTIFICATION</scope>
</reference>
<evidence type="ECO:0000256" key="5">
    <source>
        <dbReference type="ARBA" id="ARBA00022827"/>
    </source>
</evidence>
<evidence type="ECO:0000259" key="8">
    <source>
        <dbReference type="Pfam" id="PF18267"/>
    </source>
</evidence>
<dbReference type="SUPFAM" id="SSF51905">
    <property type="entry name" value="FAD/NAD(P)-binding domain"/>
    <property type="match status" value="2"/>
</dbReference>
<keyword evidence="6" id="KW-0560">Oxidoreductase</keyword>
<dbReference type="Pfam" id="PF18267">
    <property type="entry name" value="Rubredoxin_C"/>
    <property type="match status" value="1"/>
</dbReference>
<gene>
    <name evidence="10" type="primary">LOC100907806</name>
</gene>
<dbReference type="KEGG" id="goe:100907806"/>
<accession>A0AAJ6VYA6</accession>
<proteinExistence type="inferred from homology"/>
<dbReference type="GO" id="GO:0016491">
    <property type="term" value="F:oxidoreductase activity"/>
    <property type="evidence" value="ECO:0007669"/>
    <property type="project" value="UniProtKB-KW"/>
</dbReference>
<keyword evidence="4" id="KW-0285">Flavoprotein</keyword>
<dbReference type="Gene3D" id="3.50.50.60">
    <property type="entry name" value="FAD/NAD(P)-binding domain"/>
    <property type="match status" value="3"/>
</dbReference>
<evidence type="ECO:0000256" key="1">
    <source>
        <dbReference type="ARBA" id="ARBA00001974"/>
    </source>
</evidence>
<dbReference type="InterPro" id="IPR041575">
    <property type="entry name" value="Rubredoxin_C"/>
</dbReference>
<dbReference type="InterPro" id="IPR016156">
    <property type="entry name" value="FAD/NAD-linked_Rdtase_dimer_sf"/>
</dbReference>
<dbReference type="Proteomes" id="UP000694867">
    <property type="component" value="Unplaced"/>
</dbReference>
<dbReference type="RefSeq" id="XP_003744240.1">
    <property type="nucleotide sequence ID" value="XM_003744192.2"/>
</dbReference>
<dbReference type="PRINTS" id="PR00368">
    <property type="entry name" value="FADPNR"/>
</dbReference>
<dbReference type="CTD" id="79912"/>
<name>A0AAJ6VYA6_9ACAR</name>
<evidence type="ECO:0000313" key="9">
    <source>
        <dbReference type="Proteomes" id="UP000694867"/>
    </source>
</evidence>
<evidence type="ECO:0000256" key="3">
    <source>
        <dbReference type="ARBA" id="ARBA00018240"/>
    </source>
</evidence>
<feature type="domain" description="FAD/NAD(P)-binding" evidence="7">
    <location>
        <begin position="9"/>
        <end position="351"/>
    </location>
</feature>
<keyword evidence="9" id="KW-1185">Reference proteome</keyword>
<dbReference type="Gene3D" id="3.30.390.30">
    <property type="match status" value="1"/>
</dbReference>
<protein>
    <recommendedName>
        <fullName evidence="3">Pyridine nucleotide-disulfide oxidoreductase domain-containing protein 1</fullName>
    </recommendedName>
</protein>
<dbReference type="InterPro" id="IPR036188">
    <property type="entry name" value="FAD/NAD-bd_sf"/>
</dbReference>
<dbReference type="GeneID" id="100907806"/>
<evidence type="ECO:0000256" key="2">
    <source>
        <dbReference type="ARBA" id="ARBA00008147"/>
    </source>
</evidence>
<evidence type="ECO:0000256" key="4">
    <source>
        <dbReference type="ARBA" id="ARBA00022630"/>
    </source>
</evidence>
<evidence type="ECO:0000259" key="7">
    <source>
        <dbReference type="Pfam" id="PF07992"/>
    </source>
</evidence>
<dbReference type="InterPro" id="IPR023753">
    <property type="entry name" value="FAD/NAD-binding_dom"/>
</dbReference>
<feature type="domain" description="NADH-rubredoxin oxidoreductase C-terminal" evidence="8">
    <location>
        <begin position="378"/>
        <end position="433"/>
    </location>
</feature>
<dbReference type="Pfam" id="PF07992">
    <property type="entry name" value="Pyr_redox_2"/>
    <property type="match status" value="1"/>
</dbReference>
<dbReference type="InterPro" id="IPR050260">
    <property type="entry name" value="FAD-bd_OxRdtase"/>
</dbReference>
<comment type="similarity">
    <text evidence="2">Belongs to the class-I pyridine nucleotide-disulfide oxidoreductase family. PYROXD1 subfamily.</text>
</comment>
<dbReference type="PANTHER" id="PTHR43429">
    <property type="entry name" value="PYRIDINE NUCLEOTIDE-DISULFIDE OXIDOREDUCTASE DOMAIN-CONTAINING"/>
    <property type="match status" value="1"/>
</dbReference>
<dbReference type="AlphaFoldDB" id="A0AAJ6VYA6"/>
<evidence type="ECO:0000256" key="6">
    <source>
        <dbReference type="ARBA" id="ARBA00023002"/>
    </source>
</evidence>
<dbReference type="PANTHER" id="PTHR43429:SF2">
    <property type="entry name" value="PYRIDINE NUCLEOTIDE-DISULFIDE OXIDOREDUCTASE DOMAIN-CONTAINING PROTEIN 1"/>
    <property type="match status" value="1"/>
</dbReference>
<organism evidence="9 10">
    <name type="scientific">Galendromus occidentalis</name>
    <name type="common">western predatory mite</name>
    <dbReference type="NCBI Taxonomy" id="34638"/>
    <lineage>
        <taxon>Eukaryota</taxon>
        <taxon>Metazoa</taxon>
        <taxon>Ecdysozoa</taxon>
        <taxon>Arthropoda</taxon>
        <taxon>Chelicerata</taxon>
        <taxon>Arachnida</taxon>
        <taxon>Acari</taxon>
        <taxon>Parasitiformes</taxon>
        <taxon>Mesostigmata</taxon>
        <taxon>Gamasina</taxon>
        <taxon>Phytoseioidea</taxon>
        <taxon>Phytoseiidae</taxon>
        <taxon>Typhlodrominae</taxon>
        <taxon>Galendromus</taxon>
    </lineage>
</organism>
<dbReference type="PRINTS" id="PR00411">
    <property type="entry name" value="PNDRDTASEI"/>
</dbReference>
<sequence length="464" mass="51017">MSHGSHFADFAVVGGGIAGVTCAQQLCFLNTGKSVTLISAAPVLKVVADVLKITRNIEEFTVRESSATALESQFPNLKVHNARVDAWTPDKKRLHLSSGMSLDYGKLCICTGATPTREFQAPGILVIRDTETVDDLREKLSGADEIAIIGNGGIATELVHKVQDCRIHWLIRNKSIGSTFVDSGAAHFFLESQSLAAREAEPDKSCPIYKRMRYTVTDRGEKMVDFGTALGPDWAEQNELRGHSPNKKLTIEYSCDIKTVEYDEETRKYVIALSSGKRIVVDIVLAATGVTPNPGCFSNSLELAPDGGIAVNEKFETSLSDTYAAGDVCSLENSEALWLQMRLWTQARQMGDSAARAMSGPEHLIPPYFEVFTHATHFFGFKVVLIGLFNGQGLGGEYEILLRTTANVEYIKLILKDGRMKGAILIGDTDLEEVIENLHYSQLDLTDLKENLLDPNIDLEDYFD</sequence>
<comment type="cofactor">
    <cofactor evidence="1">
        <name>FAD</name>
        <dbReference type="ChEBI" id="CHEBI:57692"/>
    </cofactor>
</comment>
<evidence type="ECO:0000313" key="10">
    <source>
        <dbReference type="RefSeq" id="XP_003744240.1"/>
    </source>
</evidence>
<keyword evidence="5" id="KW-0274">FAD</keyword>